<sequence length="81" mass="8860">MLTLYGADLRPNDLDVVPSFDPANLRRIADRCEQRGAGGCAPCGCGAEPHPKDVERAAQYAIVREAVHRGDQPRGTRWLDS</sequence>
<proteinExistence type="predicted"/>
<reference evidence="1 2" key="1">
    <citation type="submission" date="2018-05" db="EMBL/GenBank/DDBJ databases">
        <title>Genomic Encyclopedia of Type Strains, Phase IV (KMG-IV): sequencing the most valuable type-strain genomes for metagenomic binning, comparative biology and taxonomic classification.</title>
        <authorList>
            <person name="Goeker M."/>
        </authorList>
    </citation>
    <scope>NUCLEOTIDE SEQUENCE [LARGE SCALE GENOMIC DNA]</scope>
    <source>
        <strain evidence="1 2">DSM 45480</strain>
    </source>
</reference>
<evidence type="ECO:0000313" key="1">
    <source>
        <dbReference type="EMBL" id="PWK82766.1"/>
    </source>
</evidence>
<evidence type="ECO:0000313" key="2">
    <source>
        <dbReference type="Proteomes" id="UP000246005"/>
    </source>
</evidence>
<gene>
    <name evidence="1" type="ORF">C8D88_11214</name>
</gene>
<organism evidence="1 2">
    <name type="scientific">Lentzea atacamensis</name>
    <dbReference type="NCBI Taxonomy" id="531938"/>
    <lineage>
        <taxon>Bacteria</taxon>
        <taxon>Bacillati</taxon>
        <taxon>Actinomycetota</taxon>
        <taxon>Actinomycetes</taxon>
        <taxon>Pseudonocardiales</taxon>
        <taxon>Pseudonocardiaceae</taxon>
        <taxon>Lentzea</taxon>
    </lineage>
</organism>
<dbReference type="AlphaFoldDB" id="A0A316HQS9"/>
<accession>A0A316HQS9</accession>
<name>A0A316HQS9_9PSEU</name>
<comment type="caution">
    <text evidence="1">The sequence shown here is derived from an EMBL/GenBank/DDBJ whole genome shotgun (WGS) entry which is preliminary data.</text>
</comment>
<dbReference type="Proteomes" id="UP000246005">
    <property type="component" value="Unassembled WGS sequence"/>
</dbReference>
<protein>
    <submittedName>
        <fullName evidence="1">Uncharacterized protein</fullName>
    </submittedName>
</protein>
<dbReference type="EMBL" id="QGHB01000012">
    <property type="protein sequence ID" value="PWK82766.1"/>
    <property type="molecule type" value="Genomic_DNA"/>
</dbReference>